<keyword evidence="2" id="KW-1185">Reference proteome</keyword>
<dbReference type="AlphaFoldDB" id="A0AAV0Z0Z7"/>
<sequence>MQITCYEKNNNRYVMASTKDAFKFASRKSSRAQPWWKTTDIDELIYLVSQKLLNHVESCDLPPPPRKTYLEAKENLDSGLMHRKTEPSSNQGHFYISFDKSSSYSAIHESDNEEAFEGNQSKAQLMEALRYSQTRAREAEELAKLPYAEKEHIIALFFYTSFTSFCIQAMV</sequence>
<dbReference type="PANTHER" id="PTHR33868">
    <property type="entry name" value="EXPRESSED PROTEIN"/>
    <property type="match status" value="1"/>
</dbReference>
<proteinExistence type="predicted"/>
<dbReference type="EMBL" id="OX451736">
    <property type="protein sequence ID" value="CAI8590668.1"/>
    <property type="molecule type" value="Genomic_DNA"/>
</dbReference>
<accession>A0AAV0Z0Z7</accession>
<dbReference type="PANTHER" id="PTHR33868:SF2">
    <property type="entry name" value="EXPRESSED PROTEIN"/>
    <property type="match status" value="1"/>
</dbReference>
<evidence type="ECO:0000313" key="2">
    <source>
        <dbReference type="Proteomes" id="UP001157006"/>
    </source>
</evidence>
<reference evidence="1 2" key="1">
    <citation type="submission" date="2023-01" db="EMBL/GenBank/DDBJ databases">
        <authorList>
            <person name="Kreplak J."/>
        </authorList>
    </citation>
    <scope>NUCLEOTIDE SEQUENCE [LARGE SCALE GENOMIC DNA]</scope>
</reference>
<organism evidence="1 2">
    <name type="scientific">Vicia faba</name>
    <name type="common">Broad bean</name>
    <name type="synonym">Faba vulgaris</name>
    <dbReference type="NCBI Taxonomy" id="3906"/>
    <lineage>
        <taxon>Eukaryota</taxon>
        <taxon>Viridiplantae</taxon>
        <taxon>Streptophyta</taxon>
        <taxon>Embryophyta</taxon>
        <taxon>Tracheophyta</taxon>
        <taxon>Spermatophyta</taxon>
        <taxon>Magnoliopsida</taxon>
        <taxon>eudicotyledons</taxon>
        <taxon>Gunneridae</taxon>
        <taxon>Pentapetalae</taxon>
        <taxon>rosids</taxon>
        <taxon>fabids</taxon>
        <taxon>Fabales</taxon>
        <taxon>Fabaceae</taxon>
        <taxon>Papilionoideae</taxon>
        <taxon>50 kb inversion clade</taxon>
        <taxon>NPAAA clade</taxon>
        <taxon>Hologalegina</taxon>
        <taxon>IRL clade</taxon>
        <taxon>Fabeae</taxon>
        <taxon>Vicia</taxon>
    </lineage>
</organism>
<name>A0AAV0Z0Z7_VICFA</name>
<evidence type="ECO:0000313" key="1">
    <source>
        <dbReference type="EMBL" id="CAI8590668.1"/>
    </source>
</evidence>
<protein>
    <submittedName>
        <fullName evidence="1">Uncharacterized protein</fullName>
    </submittedName>
</protein>
<gene>
    <name evidence="1" type="ORF">VFH_I451760</name>
</gene>
<dbReference type="Proteomes" id="UP001157006">
    <property type="component" value="Chromosome 1L"/>
</dbReference>